<dbReference type="EMBL" id="JAMXLR010000092">
    <property type="protein sequence ID" value="MCO6047674.1"/>
    <property type="molecule type" value="Genomic_DNA"/>
</dbReference>
<comment type="caution">
    <text evidence="2">The sequence shown here is derived from an EMBL/GenBank/DDBJ whole genome shotgun (WGS) entry which is preliminary data.</text>
</comment>
<gene>
    <name evidence="2" type="ORF">NG895_27540</name>
</gene>
<reference evidence="2" key="1">
    <citation type="submission" date="2022-06" db="EMBL/GenBank/DDBJ databases">
        <title>Aeoliella straminimaris, a novel planctomycete from sediments.</title>
        <authorList>
            <person name="Vitorino I.R."/>
            <person name="Lage O.M."/>
        </authorList>
    </citation>
    <scope>NUCLEOTIDE SEQUENCE</scope>
    <source>
        <strain evidence="2">ICT_H6.2</strain>
    </source>
</reference>
<dbReference type="InterPro" id="IPR029058">
    <property type="entry name" value="AB_hydrolase_fold"/>
</dbReference>
<sequence length="292" mass="31416">MKRRRLLRWGLLMLALFMVVFAGASWVVGGRLVAPALRTVGPPPADLPVESISIESKSGARLAGWYIPADNATATVVLLHPIRGDRRAMLTRARLLHDAGYAALLVDLQAHGESPGEHITIGHLERHDAEAAVAYLRRRTPDHQVGVVGRSLGGAAAVLASPLEIDALVLESVYPTIDEAVHDRLAMRLGPLHHVLAPALLVQLSPRLGISTADLRPIDRINAAGCPVLVAAGDQDRHTTLAETERLFAQASEPKTLVIFSGAGHVDLLAHDPVLYKDQIVRFLDANLQPPP</sequence>
<protein>
    <submittedName>
        <fullName evidence="2">Alpha/beta hydrolase</fullName>
    </submittedName>
</protein>
<dbReference type="InterPro" id="IPR052920">
    <property type="entry name" value="DNA-binding_regulatory"/>
</dbReference>
<dbReference type="PANTHER" id="PTHR43358:SF4">
    <property type="entry name" value="ALPHA_BETA HYDROLASE FOLD-1 DOMAIN-CONTAINING PROTEIN"/>
    <property type="match status" value="1"/>
</dbReference>
<dbReference type="AlphaFoldDB" id="A0A9X2FIB3"/>
<keyword evidence="2" id="KW-0378">Hydrolase</keyword>
<keyword evidence="3" id="KW-1185">Reference proteome</keyword>
<dbReference type="GO" id="GO:0016787">
    <property type="term" value="F:hydrolase activity"/>
    <property type="evidence" value="ECO:0007669"/>
    <property type="project" value="UniProtKB-KW"/>
</dbReference>
<dbReference type="Gene3D" id="3.40.50.1820">
    <property type="entry name" value="alpha/beta hydrolase"/>
    <property type="match status" value="1"/>
</dbReference>
<evidence type="ECO:0000259" key="1">
    <source>
        <dbReference type="Pfam" id="PF12146"/>
    </source>
</evidence>
<dbReference type="InterPro" id="IPR022742">
    <property type="entry name" value="Hydrolase_4"/>
</dbReference>
<accession>A0A9X2FIB3</accession>
<dbReference type="Pfam" id="PF12146">
    <property type="entry name" value="Hydrolase_4"/>
    <property type="match status" value="1"/>
</dbReference>
<dbReference type="SUPFAM" id="SSF53474">
    <property type="entry name" value="alpha/beta-Hydrolases"/>
    <property type="match status" value="1"/>
</dbReference>
<proteinExistence type="predicted"/>
<dbReference type="PANTHER" id="PTHR43358">
    <property type="entry name" value="ALPHA/BETA-HYDROLASE"/>
    <property type="match status" value="1"/>
</dbReference>
<organism evidence="2 3">
    <name type="scientific">Aeoliella straminimaris</name>
    <dbReference type="NCBI Taxonomy" id="2954799"/>
    <lineage>
        <taxon>Bacteria</taxon>
        <taxon>Pseudomonadati</taxon>
        <taxon>Planctomycetota</taxon>
        <taxon>Planctomycetia</taxon>
        <taxon>Pirellulales</taxon>
        <taxon>Lacipirellulaceae</taxon>
        <taxon>Aeoliella</taxon>
    </lineage>
</organism>
<name>A0A9X2FIB3_9BACT</name>
<dbReference type="Proteomes" id="UP001155241">
    <property type="component" value="Unassembled WGS sequence"/>
</dbReference>
<evidence type="ECO:0000313" key="2">
    <source>
        <dbReference type="EMBL" id="MCO6047674.1"/>
    </source>
</evidence>
<evidence type="ECO:0000313" key="3">
    <source>
        <dbReference type="Proteomes" id="UP001155241"/>
    </source>
</evidence>
<dbReference type="RefSeq" id="WP_252855784.1">
    <property type="nucleotide sequence ID" value="NZ_JAMXLR010000092.1"/>
</dbReference>
<feature type="domain" description="Serine aminopeptidase S33" evidence="1">
    <location>
        <begin position="71"/>
        <end position="202"/>
    </location>
</feature>